<dbReference type="Pfam" id="PF02875">
    <property type="entry name" value="Mur_ligase_C"/>
    <property type="match status" value="1"/>
</dbReference>
<dbReference type="PROSITE" id="PS01012">
    <property type="entry name" value="FOLYLPOLYGLU_SYNT_2"/>
    <property type="match status" value="1"/>
</dbReference>
<dbReference type="PROSITE" id="PS01011">
    <property type="entry name" value="FOLYLPOLYGLU_SYNT_1"/>
    <property type="match status" value="1"/>
</dbReference>
<feature type="domain" description="Mur ligase central" evidence="13">
    <location>
        <begin position="44"/>
        <end position="266"/>
    </location>
</feature>
<comment type="cofactor">
    <cofactor evidence="1">
        <name>Mg(2+)</name>
        <dbReference type="ChEBI" id="CHEBI:18420"/>
    </cofactor>
</comment>
<evidence type="ECO:0000313" key="15">
    <source>
        <dbReference type="Proteomes" id="UP000712157"/>
    </source>
</evidence>
<evidence type="ECO:0000313" key="14">
    <source>
        <dbReference type="EMBL" id="MBU9738892.1"/>
    </source>
</evidence>
<evidence type="ECO:0000256" key="6">
    <source>
        <dbReference type="ARBA" id="ARBA00022741"/>
    </source>
</evidence>
<evidence type="ECO:0000256" key="9">
    <source>
        <dbReference type="ARBA" id="ARBA00030592"/>
    </source>
</evidence>
<dbReference type="EC" id="6.3.2.17" evidence="3"/>
<keyword evidence="15" id="KW-1185">Reference proteome</keyword>
<keyword evidence="6 11" id="KW-0547">Nucleotide-binding</keyword>
<keyword evidence="7 11" id="KW-0067">ATP-binding</keyword>
<dbReference type="GO" id="GO:0005737">
    <property type="term" value="C:cytoplasm"/>
    <property type="evidence" value="ECO:0007669"/>
    <property type="project" value="TreeGrafter"/>
</dbReference>
<dbReference type="GO" id="GO:0046872">
    <property type="term" value="F:metal ion binding"/>
    <property type="evidence" value="ECO:0007669"/>
    <property type="project" value="UniProtKB-KW"/>
</dbReference>
<dbReference type="Pfam" id="PF08245">
    <property type="entry name" value="Mur_ligase_M"/>
    <property type="match status" value="1"/>
</dbReference>
<dbReference type="AlphaFoldDB" id="A0A949K8Y0"/>
<protein>
    <recommendedName>
        <fullName evidence="3">tetrahydrofolate synthase</fullName>
        <ecNumber evidence="3">6.3.2.17</ecNumber>
    </recommendedName>
    <alternativeName>
        <fullName evidence="9">Tetrahydrofolylpolyglutamate synthase</fullName>
    </alternativeName>
</protein>
<sequence length="433" mass="48113">MDYNETRKYIQKISSYGSVLGLESIRELLRRLGNPQDQLKFIHIAGTNGKGSTLAFLSTILLESGYRVGRYLSPTVFCYEERFQVDGAQIPEEELAACMTVAADAAAEMVLDGWDHPTVFEVETAVAFLYFLRKKCDIVVLETGMGGSTDATNIVTTTQLAVITSISMDHAQWLGNTREEIARKKAGIMKKGIPVVSADQPAGVLEVLQEEAGKRNCPFTRVDIPSVKIAYSSYHIQTFQYKKYKELNIFLPGLYQISNAALAVEAVEVLRQLGLRITDRQLKEGLMNTRWPGRFTVLSEDPVMIMDGAHNPDAVLILKKSLQYYFTNAKFIYIMGVFADKEYDKMAEIIAPMADRIFTVTPPDSARGLPAKELAQAVRRYQPRTEAAGSLEEAVELSIKAAGENDVIAAFGSLSYLGELAGIVKRRKEEIHD</sequence>
<reference evidence="14" key="1">
    <citation type="submission" date="2021-06" db="EMBL/GenBank/DDBJ databases">
        <title>Description of novel taxa of the family Lachnospiraceae.</title>
        <authorList>
            <person name="Chaplin A.V."/>
            <person name="Sokolova S.R."/>
            <person name="Pikina A.P."/>
            <person name="Korzhanova M."/>
            <person name="Belova V."/>
            <person name="Korostin D."/>
            <person name="Efimov B.A."/>
        </authorList>
    </citation>
    <scope>NUCLEOTIDE SEQUENCE</scope>
    <source>
        <strain evidence="14">ASD5720</strain>
    </source>
</reference>
<dbReference type="PANTHER" id="PTHR11136">
    <property type="entry name" value="FOLYLPOLYGLUTAMATE SYNTHASE-RELATED"/>
    <property type="match status" value="1"/>
</dbReference>
<organism evidence="14 15">
    <name type="scientific">Diplocloster agilis</name>
    <dbReference type="NCBI Taxonomy" id="2850323"/>
    <lineage>
        <taxon>Bacteria</taxon>
        <taxon>Bacillati</taxon>
        <taxon>Bacillota</taxon>
        <taxon>Clostridia</taxon>
        <taxon>Lachnospirales</taxon>
        <taxon>Lachnospiraceae</taxon>
        <taxon>Diplocloster</taxon>
    </lineage>
</organism>
<dbReference type="InterPro" id="IPR001645">
    <property type="entry name" value="Folylpolyglutamate_synth"/>
</dbReference>
<dbReference type="Gene3D" id="3.40.1190.10">
    <property type="entry name" value="Mur-like, catalytic domain"/>
    <property type="match status" value="1"/>
</dbReference>
<dbReference type="EMBL" id="JAHQCW010000044">
    <property type="protein sequence ID" value="MBU9738892.1"/>
    <property type="molecule type" value="Genomic_DNA"/>
</dbReference>
<gene>
    <name evidence="14" type="ORF">KTH89_20360</name>
</gene>
<dbReference type="Gene3D" id="3.90.190.20">
    <property type="entry name" value="Mur ligase, C-terminal domain"/>
    <property type="match status" value="1"/>
</dbReference>
<dbReference type="RefSeq" id="WP_238722906.1">
    <property type="nucleotide sequence ID" value="NZ_JAHQCW010000044.1"/>
</dbReference>
<comment type="catalytic activity">
    <reaction evidence="10">
        <text>(6S)-5,6,7,8-tetrahydrofolyl-(gamma-L-Glu)(n) + L-glutamate + ATP = (6S)-5,6,7,8-tetrahydrofolyl-(gamma-L-Glu)(n+1) + ADP + phosphate + H(+)</text>
        <dbReference type="Rhea" id="RHEA:10580"/>
        <dbReference type="Rhea" id="RHEA-COMP:14738"/>
        <dbReference type="Rhea" id="RHEA-COMP:14740"/>
        <dbReference type="ChEBI" id="CHEBI:15378"/>
        <dbReference type="ChEBI" id="CHEBI:29985"/>
        <dbReference type="ChEBI" id="CHEBI:30616"/>
        <dbReference type="ChEBI" id="CHEBI:43474"/>
        <dbReference type="ChEBI" id="CHEBI:141005"/>
        <dbReference type="ChEBI" id="CHEBI:456216"/>
        <dbReference type="EC" id="6.3.2.17"/>
    </reaction>
</comment>
<dbReference type="SUPFAM" id="SSF53244">
    <property type="entry name" value="MurD-like peptide ligases, peptide-binding domain"/>
    <property type="match status" value="1"/>
</dbReference>
<name>A0A949K8Y0_9FIRM</name>
<keyword evidence="5" id="KW-0479">Metal-binding</keyword>
<evidence type="ECO:0000259" key="13">
    <source>
        <dbReference type="Pfam" id="PF08245"/>
    </source>
</evidence>
<keyword evidence="8" id="KW-0460">Magnesium</keyword>
<dbReference type="InterPro" id="IPR036615">
    <property type="entry name" value="Mur_ligase_C_dom_sf"/>
</dbReference>
<comment type="similarity">
    <text evidence="2 11">Belongs to the folylpolyglutamate synthase family.</text>
</comment>
<dbReference type="NCBIfam" id="TIGR01499">
    <property type="entry name" value="folC"/>
    <property type="match status" value="1"/>
</dbReference>
<evidence type="ECO:0000259" key="12">
    <source>
        <dbReference type="Pfam" id="PF02875"/>
    </source>
</evidence>
<comment type="caution">
    <text evidence="14">The sequence shown here is derived from an EMBL/GenBank/DDBJ whole genome shotgun (WGS) entry which is preliminary data.</text>
</comment>
<feature type="domain" description="Mur ligase C-terminal" evidence="12">
    <location>
        <begin position="293"/>
        <end position="413"/>
    </location>
</feature>
<dbReference type="InterPro" id="IPR018109">
    <property type="entry name" value="Folylpolyglutamate_synth_CS"/>
</dbReference>
<evidence type="ECO:0000256" key="4">
    <source>
        <dbReference type="ARBA" id="ARBA00022598"/>
    </source>
</evidence>
<dbReference type="InterPro" id="IPR004101">
    <property type="entry name" value="Mur_ligase_C"/>
</dbReference>
<dbReference type="FunFam" id="3.40.1190.10:FF:000011">
    <property type="entry name" value="Folylpolyglutamate synthase/dihydrofolate synthase"/>
    <property type="match status" value="1"/>
</dbReference>
<evidence type="ECO:0000256" key="11">
    <source>
        <dbReference type="PIRNR" id="PIRNR001563"/>
    </source>
</evidence>
<evidence type="ECO:0000256" key="1">
    <source>
        <dbReference type="ARBA" id="ARBA00001946"/>
    </source>
</evidence>
<dbReference type="InterPro" id="IPR036565">
    <property type="entry name" value="Mur-like_cat_sf"/>
</dbReference>
<accession>A0A949K8Y0</accession>
<dbReference type="PANTHER" id="PTHR11136:SF0">
    <property type="entry name" value="DIHYDROFOLATE SYNTHETASE-RELATED"/>
    <property type="match status" value="1"/>
</dbReference>
<dbReference type="InterPro" id="IPR013221">
    <property type="entry name" value="Mur_ligase_cen"/>
</dbReference>
<evidence type="ECO:0000256" key="7">
    <source>
        <dbReference type="ARBA" id="ARBA00022840"/>
    </source>
</evidence>
<evidence type="ECO:0000256" key="2">
    <source>
        <dbReference type="ARBA" id="ARBA00008276"/>
    </source>
</evidence>
<evidence type="ECO:0000256" key="10">
    <source>
        <dbReference type="ARBA" id="ARBA00047493"/>
    </source>
</evidence>
<evidence type="ECO:0000256" key="8">
    <source>
        <dbReference type="ARBA" id="ARBA00022842"/>
    </source>
</evidence>
<evidence type="ECO:0000256" key="5">
    <source>
        <dbReference type="ARBA" id="ARBA00022723"/>
    </source>
</evidence>
<dbReference type="GO" id="GO:0004326">
    <property type="term" value="F:tetrahydrofolylpolyglutamate synthase activity"/>
    <property type="evidence" value="ECO:0007669"/>
    <property type="project" value="UniProtKB-EC"/>
</dbReference>
<dbReference type="GO" id="GO:0008841">
    <property type="term" value="F:dihydrofolate synthase activity"/>
    <property type="evidence" value="ECO:0007669"/>
    <property type="project" value="TreeGrafter"/>
</dbReference>
<dbReference type="SUPFAM" id="SSF53623">
    <property type="entry name" value="MurD-like peptide ligases, catalytic domain"/>
    <property type="match status" value="1"/>
</dbReference>
<evidence type="ECO:0000256" key="3">
    <source>
        <dbReference type="ARBA" id="ARBA00013025"/>
    </source>
</evidence>
<proteinExistence type="inferred from homology"/>
<dbReference type="Proteomes" id="UP000712157">
    <property type="component" value="Unassembled WGS sequence"/>
</dbReference>
<dbReference type="GO" id="GO:0005524">
    <property type="term" value="F:ATP binding"/>
    <property type="evidence" value="ECO:0007669"/>
    <property type="project" value="UniProtKB-KW"/>
</dbReference>
<keyword evidence="4 11" id="KW-0436">Ligase</keyword>
<dbReference type="PIRSF" id="PIRSF001563">
    <property type="entry name" value="Folylpolyglu_synth"/>
    <property type="match status" value="1"/>
</dbReference>